<sequence>MNASASARRTLLVESFPRITAGLGTGAHQQTKQTKQPKQSKHPSTTVELKAWSSGVNWGGEGQPDCEVEPRPHEHELQKRGQGDSVESAIRSIPVIPKPTQRRRILWIPWLARYGNLLDITTLAV</sequence>
<feature type="compositionally biased region" description="Basic and acidic residues" evidence="1">
    <location>
        <begin position="68"/>
        <end position="82"/>
    </location>
</feature>
<evidence type="ECO:0000256" key="1">
    <source>
        <dbReference type="SAM" id="MobiDB-lite"/>
    </source>
</evidence>
<feature type="compositionally biased region" description="Low complexity" evidence="1">
    <location>
        <begin position="28"/>
        <end position="37"/>
    </location>
</feature>
<evidence type="ECO:0000313" key="2">
    <source>
        <dbReference type="EMBL" id="EZF54776.1"/>
    </source>
</evidence>
<organism evidence="2">
    <name type="scientific">Trichophyton rubrum CBS 288.86</name>
    <dbReference type="NCBI Taxonomy" id="1215330"/>
    <lineage>
        <taxon>Eukaryota</taxon>
        <taxon>Fungi</taxon>
        <taxon>Dikarya</taxon>
        <taxon>Ascomycota</taxon>
        <taxon>Pezizomycotina</taxon>
        <taxon>Eurotiomycetes</taxon>
        <taxon>Eurotiomycetidae</taxon>
        <taxon>Onygenales</taxon>
        <taxon>Arthrodermataceae</taxon>
        <taxon>Trichophyton</taxon>
    </lineage>
</organism>
<proteinExistence type="predicted"/>
<accession>A0A022W9G6</accession>
<protein>
    <submittedName>
        <fullName evidence="2">Uncharacterized protein</fullName>
    </submittedName>
</protein>
<dbReference type="Proteomes" id="UP000023758">
    <property type="component" value="Unassembled WGS sequence"/>
</dbReference>
<reference evidence="2" key="1">
    <citation type="submission" date="2014-02" db="EMBL/GenBank/DDBJ databases">
        <title>The Genome Sequence of Trichophyton rubrum (morphotype fischeri) CBS 288.86.</title>
        <authorList>
            <consortium name="The Broad Institute Genomics Platform"/>
            <person name="Cuomo C.A."/>
            <person name="White T.C."/>
            <person name="Graser Y."/>
            <person name="Martinez-Rossi N."/>
            <person name="Heitman J."/>
            <person name="Young S.K."/>
            <person name="Zeng Q."/>
            <person name="Gargeya S."/>
            <person name="Abouelleil A."/>
            <person name="Alvarado L."/>
            <person name="Chapman S.B."/>
            <person name="Gainer-Dewar J."/>
            <person name="Goldberg J."/>
            <person name="Griggs A."/>
            <person name="Gujja S."/>
            <person name="Hansen M."/>
            <person name="Howarth C."/>
            <person name="Imamovic A."/>
            <person name="Larimer J."/>
            <person name="Martinez D."/>
            <person name="Murphy C."/>
            <person name="Pearson M.D."/>
            <person name="Persinoti G."/>
            <person name="Poon T."/>
            <person name="Priest M."/>
            <person name="Roberts A.D."/>
            <person name="Saif S."/>
            <person name="Shea T.D."/>
            <person name="Sykes S.N."/>
            <person name="Wortman J."/>
            <person name="Nusbaum C."/>
            <person name="Birren B."/>
        </authorList>
    </citation>
    <scope>NUCLEOTIDE SEQUENCE [LARGE SCALE GENOMIC DNA]</scope>
    <source>
        <strain evidence="2">CBS 288.86</strain>
    </source>
</reference>
<dbReference type="HOGENOM" id="CLU_1994260_0_0_1"/>
<dbReference type="AlphaFoldDB" id="A0A022W9G6"/>
<gene>
    <name evidence="2" type="ORF">H103_02547</name>
</gene>
<name>A0A022W9G6_TRIRU</name>
<feature type="region of interest" description="Disordered" evidence="1">
    <location>
        <begin position="21"/>
        <end position="93"/>
    </location>
</feature>
<dbReference type="EMBL" id="KK207776">
    <property type="protein sequence ID" value="EZF54776.1"/>
    <property type="molecule type" value="Genomic_DNA"/>
</dbReference>